<dbReference type="HOGENOM" id="CLU_1304809_0_0_1"/>
<dbReference type="EMBL" id="KB822723">
    <property type="protein sequence ID" value="ETN37614.1"/>
    <property type="molecule type" value="Genomic_DNA"/>
</dbReference>
<keyword evidence="3" id="KW-1185">Reference proteome</keyword>
<dbReference type="InParanoid" id="W2RPF5"/>
<dbReference type="Proteomes" id="UP000030752">
    <property type="component" value="Unassembled WGS sequence"/>
</dbReference>
<evidence type="ECO:0000313" key="2">
    <source>
        <dbReference type="EMBL" id="ETN37614.1"/>
    </source>
</evidence>
<gene>
    <name evidence="2" type="ORF">HMPREF1541_07236</name>
</gene>
<accession>W2RPF5</accession>
<protein>
    <submittedName>
        <fullName evidence="2">Uncharacterized protein</fullName>
    </submittedName>
</protein>
<name>W2RPF5_CYPE1</name>
<reference evidence="2 3" key="1">
    <citation type="submission" date="2013-03" db="EMBL/GenBank/DDBJ databases">
        <title>The Genome Sequence of Phialophora europaea CBS 101466.</title>
        <authorList>
            <consortium name="The Broad Institute Genomics Platform"/>
            <person name="Cuomo C."/>
            <person name="de Hoog S."/>
            <person name="Gorbushina A."/>
            <person name="Walker B."/>
            <person name="Young S.K."/>
            <person name="Zeng Q."/>
            <person name="Gargeya S."/>
            <person name="Fitzgerald M."/>
            <person name="Haas B."/>
            <person name="Abouelleil A."/>
            <person name="Allen A.W."/>
            <person name="Alvarado L."/>
            <person name="Arachchi H.M."/>
            <person name="Berlin A.M."/>
            <person name="Chapman S.B."/>
            <person name="Gainer-Dewar J."/>
            <person name="Goldberg J."/>
            <person name="Griggs A."/>
            <person name="Gujja S."/>
            <person name="Hansen M."/>
            <person name="Howarth C."/>
            <person name="Imamovic A."/>
            <person name="Ireland A."/>
            <person name="Larimer J."/>
            <person name="McCowan C."/>
            <person name="Murphy C."/>
            <person name="Pearson M."/>
            <person name="Poon T.W."/>
            <person name="Priest M."/>
            <person name="Roberts A."/>
            <person name="Saif S."/>
            <person name="Shea T."/>
            <person name="Sisk P."/>
            <person name="Sykes S."/>
            <person name="Wortman J."/>
            <person name="Nusbaum C."/>
            <person name="Birren B."/>
        </authorList>
    </citation>
    <scope>NUCLEOTIDE SEQUENCE [LARGE SCALE GENOMIC DNA]</scope>
    <source>
        <strain evidence="2 3">CBS 101466</strain>
    </source>
</reference>
<organism evidence="2 3">
    <name type="scientific">Cyphellophora europaea (strain CBS 101466)</name>
    <name type="common">Phialophora europaea</name>
    <dbReference type="NCBI Taxonomy" id="1220924"/>
    <lineage>
        <taxon>Eukaryota</taxon>
        <taxon>Fungi</taxon>
        <taxon>Dikarya</taxon>
        <taxon>Ascomycota</taxon>
        <taxon>Pezizomycotina</taxon>
        <taxon>Eurotiomycetes</taxon>
        <taxon>Chaetothyriomycetidae</taxon>
        <taxon>Chaetothyriales</taxon>
        <taxon>Cyphellophoraceae</taxon>
        <taxon>Cyphellophora</taxon>
    </lineage>
</organism>
<dbReference type="GeneID" id="19974575"/>
<dbReference type="AlphaFoldDB" id="W2RPF5"/>
<sequence length="211" mass="23346">MSTGLAYSAQRRANDQTERNALAGVIEPRFIGNFQNQNLSPEARIMQNARRAIDAKTSEVASLQAQITQLQQQNTRLQQDKAQLQQQLHVNHRQVHGGGNQGGLGLVYNATTSRYEPTASAYTADQLTQIRRNQRVADLHQRTSRLVNQVEARVGGSQGVVGQEMDVALRVANDALTDMADAVEQADLGQARRDAWARTQASLGRGFHFER</sequence>
<proteinExistence type="predicted"/>
<evidence type="ECO:0000313" key="3">
    <source>
        <dbReference type="Proteomes" id="UP000030752"/>
    </source>
</evidence>
<dbReference type="RefSeq" id="XP_008719783.1">
    <property type="nucleotide sequence ID" value="XM_008721561.1"/>
</dbReference>
<keyword evidence="1" id="KW-0175">Coiled coil</keyword>
<feature type="coiled-coil region" evidence="1">
    <location>
        <begin position="46"/>
        <end position="87"/>
    </location>
</feature>
<evidence type="ECO:0000256" key="1">
    <source>
        <dbReference type="SAM" id="Coils"/>
    </source>
</evidence>
<dbReference type="VEuPathDB" id="FungiDB:HMPREF1541_07236"/>